<comment type="caution">
    <text evidence="1">The sequence shown here is derived from an EMBL/GenBank/DDBJ whole genome shotgun (WGS) entry which is preliminary data.</text>
</comment>
<name>A0AAV9V9F6_9PEZI</name>
<evidence type="ECO:0000313" key="2">
    <source>
        <dbReference type="Proteomes" id="UP001375240"/>
    </source>
</evidence>
<accession>A0AAV9V9F6</accession>
<dbReference type="AlphaFoldDB" id="A0AAV9V9F6"/>
<organism evidence="1 2">
    <name type="scientific">Orbilia brochopaga</name>
    <dbReference type="NCBI Taxonomy" id="3140254"/>
    <lineage>
        <taxon>Eukaryota</taxon>
        <taxon>Fungi</taxon>
        <taxon>Dikarya</taxon>
        <taxon>Ascomycota</taxon>
        <taxon>Pezizomycotina</taxon>
        <taxon>Orbiliomycetes</taxon>
        <taxon>Orbiliales</taxon>
        <taxon>Orbiliaceae</taxon>
        <taxon>Orbilia</taxon>
    </lineage>
</organism>
<dbReference type="EMBL" id="JAVHNQ010000002">
    <property type="protein sequence ID" value="KAK6355332.1"/>
    <property type="molecule type" value="Genomic_DNA"/>
</dbReference>
<reference evidence="1 2" key="1">
    <citation type="submission" date="2019-10" db="EMBL/GenBank/DDBJ databases">
        <authorList>
            <person name="Palmer J.M."/>
        </authorList>
    </citation>
    <scope>NUCLEOTIDE SEQUENCE [LARGE SCALE GENOMIC DNA]</scope>
    <source>
        <strain evidence="1 2">TWF696</strain>
    </source>
</reference>
<keyword evidence="2" id="KW-1185">Reference proteome</keyword>
<gene>
    <name evidence="1" type="ORF">TWF696_004442</name>
</gene>
<protein>
    <submittedName>
        <fullName evidence="1">Uncharacterized protein</fullName>
    </submittedName>
</protein>
<sequence length="206" mass="24049">MSDKQDGPGEPPLPIFEEAILKQMLDKDQLDCKQFLQPRHEYLLENIESGSPWLRPIYQNVQTVMDHSARSHNVKERRDLHNIKDLLGKIAKLDNNSAAIYSSINETFQVLHDQQNLLNMELAILNKHPVENKFRMTDLKSNYEVSWRSLRADLKAQRDILAIQEDIRSSYLKELNTVCEKNPRENSFSWWNSYSYYKDGGKLKGA</sequence>
<dbReference type="Proteomes" id="UP001375240">
    <property type="component" value="Unassembled WGS sequence"/>
</dbReference>
<evidence type="ECO:0000313" key="1">
    <source>
        <dbReference type="EMBL" id="KAK6355332.1"/>
    </source>
</evidence>
<proteinExistence type="predicted"/>